<feature type="transmembrane region" description="Helical" evidence="13">
    <location>
        <begin position="189"/>
        <end position="211"/>
    </location>
</feature>
<gene>
    <name evidence="13 15" type="primary">flhB</name>
    <name evidence="15" type="ORF">Q4490_16835</name>
    <name evidence="16" type="ORF">Q8W30_16025</name>
</gene>
<dbReference type="GO" id="GO:0044780">
    <property type="term" value="P:bacterial-type flagellum assembly"/>
    <property type="evidence" value="ECO:0007669"/>
    <property type="project" value="InterPro"/>
</dbReference>
<keyword evidence="5 13" id="KW-1003">Cell membrane</keyword>
<dbReference type="EMBL" id="JAUYVO010000014">
    <property type="protein sequence ID" value="MDP2524082.1"/>
    <property type="molecule type" value="Genomic_DNA"/>
</dbReference>
<dbReference type="GeneID" id="89455207"/>
<keyword evidence="15" id="KW-0969">Cilium</keyword>
<keyword evidence="15" id="KW-0966">Cell projection</keyword>
<feature type="compositionally biased region" description="Basic and acidic residues" evidence="14">
    <location>
        <begin position="358"/>
        <end position="369"/>
    </location>
</feature>
<dbReference type="RefSeq" id="WP_075171280.1">
    <property type="nucleotide sequence ID" value="NZ_CAXHZV010000024.1"/>
</dbReference>
<evidence type="ECO:0000313" key="15">
    <source>
        <dbReference type="EMBL" id="MDO6455231.1"/>
    </source>
</evidence>
<feature type="region of interest" description="Disordered" evidence="14">
    <location>
        <begin position="358"/>
        <end position="382"/>
    </location>
</feature>
<dbReference type="Proteomes" id="UP001169862">
    <property type="component" value="Unassembled WGS sequence"/>
</dbReference>
<dbReference type="InterPro" id="IPR006136">
    <property type="entry name" value="FlhB"/>
</dbReference>
<evidence type="ECO:0000256" key="6">
    <source>
        <dbReference type="ARBA" id="ARBA00022692"/>
    </source>
</evidence>
<evidence type="ECO:0000256" key="3">
    <source>
        <dbReference type="ARBA" id="ARBA00021622"/>
    </source>
</evidence>
<dbReference type="Pfam" id="PF01312">
    <property type="entry name" value="Bac_export_2"/>
    <property type="match status" value="1"/>
</dbReference>
<dbReference type="Proteomes" id="UP001177341">
    <property type="component" value="Unassembled WGS sequence"/>
</dbReference>
<reference evidence="15" key="1">
    <citation type="submission" date="2023-07" db="EMBL/GenBank/DDBJ databases">
        <title>Genome content predicts the carbon catabolic preferences of heterotrophic bacteria.</title>
        <authorList>
            <person name="Gralka M."/>
        </authorList>
    </citation>
    <scope>NUCLEOTIDE SEQUENCE</scope>
    <source>
        <strain evidence="16">5G01</strain>
        <strain evidence="15">I2M16</strain>
    </source>
</reference>
<evidence type="ECO:0000256" key="10">
    <source>
        <dbReference type="ARBA" id="ARBA00023136"/>
    </source>
</evidence>
<keyword evidence="4 13" id="KW-0813">Transport</keyword>
<keyword evidence="8 13" id="KW-0653">Protein transport</keyword>
<evidence type="ECO:0000256" key="4">
    <source>
        <dbReference type="ARBA" id="ARBA00022448"/>
    </source>
</evidence>
<dbReference type="InterPro" id="IPR029025">
    <property type="entry name" value="T3SS_substrate_exporter_C"/>
</dbReference>
<evidence type="ECO:0000313" key="18">
    <source>
        <dbReference type="Proteomes" id="UP001177341"/>
    </source>
</evidence>
<dbReference type="GO" id="GO:0009306">
    <property type="term" value="P:protein secretion"/>
    <property type="evidence" value="ECO:0007669"/>
    <property type="project" value="InterPro"/>
</dbReference>
<evidence type="ECO:0000256" key="1">
    <source>
        <dbReference type="ARBA" id="ARBA00004651"/>
    </source>
</evidence>
<comment type="similarity">
    <text evidence="2 13">Belongs to the type III secretion exporter family.</text>
</comment>
<keyword evidence="10 13" id="KW-0472">Membrane</keyword>
<feature type="region of interest" description="Disordered" evidence="14">
    <location>
        <begin position="1"/>
        <end position="27"/>
    </location>
</feature>
<evidence type="ECO:0000313" key="17">
    <source>
        <dbReference type="Proteomes" id="UP001169862"/>
    </source>
</evidence>
<keyword evidence="11 13" id="KW-1006">Bacterial flagellum protein export</keyword>
<dbReference type="FunFam" id="3.40.1690.10:FF:000001">
    <property type="entry name" value="Flagellar biosynthetic protein FlhB"/>
    <property type="match status" value="1"/>
</dbReference>
<evidence type="ECO:0000256" key="9">
    <source>
        <dbReference type="ARBA" id="ARBA00022989"/>
    </source>
</evidence>
<dbReference type="SUPFAM" id="SSF160544">
    <property type="entry name" value="EscU C-terminal domain-like"/>
    <property type="match status" value="1"/>
</dbReference>
<keyword evidence="18" id="KW-1185">Reference proteome</keyword>
<dbReference type="NCBIfam" id="TIGR00328">
    <property type="entry name" value="flhB"/>
    <property type="match status" value="1"/>
</dbReference>
<comment type="function">
    <text evidence="12 13">Required for formation of the rod structure in the basal body of the flagellar apparatus. Together with FliI and FliH, may constitute the export apparatus of flagellin.</text>
</comment>
<keyword evidence="9 13" id="KW-1133">Transmembrane helix</keyword>
<feature type="transmembrane region" description="Helical" evidence="13">
    <location>
        <begin position="78"/>
        <end position="111"/>
    </location>
</feature>
<keyword evidence="6 13" id="KW-0812">Transmembrane</keyword>
<dbReference type="AlphaFoldDB" id="A0AAW7XLI2"/>
<evidence type="ECO:0000256" key="5">
    <source>
        <dbReference type="ARBA" id="ARBA00022475"/>
    </source>
</evidence>
<comment type="caution">
    <text evidence="15">The sequence shown here is derived from an EMBL/GenBank/DDBJ whole genome shotgun (WGS) entry which is preliminary data.</text>
</comment>
<evidence type="ECO:0000256" key="14">
    <source>
        <dbReference type="SAM" id="MobiDB-lite"/>
    </source>
</evidence>
<dbReference type="GO" id="GO:0005886">
    <property type="term" value="C:plasma membrane"/>
    <property type="evidence" value="ECO:0007669"/>
    <property type="project" value="UniProtKB-SubCell"/>
</dbReference>
<dbReference type="EMBL" id="JAUOPG010000014">
    <property type="protein sequence ID" value="MDO6455231.1"/>
    <property type="molecule type" value="Genomic_DNA"/>
</dbReference>
<evidence type="ECO:0000256" key="13">
    <source>
        <dbReference type="RuleBase" id="RU364091"/>
    </source>
</evidence>
<dbReference type="Gene3D" id="6.10.250.2080">
    <property type="match status" value="1"/>
</dbReference>
<name>A0AAW7XLI2_9GAMM</name>
<feature type="transmembrane region" description="Helical" evidence="13">
    <location>
        <begin position="37"/>
        <end position="58"/>
    </location>
</feature>
<organism evidence="15 17">
    <name type="scientific">Neptunomonas phycophila</name>
    <dbReference type="NCBI Taxonomy" id="1572645"/>
    <lineage>
        <taxon>Bacteria</taxon>
        <taxon>Pseudomonadati</taxon>
        <taxon>Pseudomonadota</taxon>
        <taxon>Gammaproteobacteria</taxon>
        <taxon>Oceanospirillales</taxon>
        <taxon>Oceanospirillaceae</taxon>
        <taxon>Neptunomonas</taxon>
    </lineage>
</organism>
<evidence type="ECO:0000256" key="12">
    <source>
        <dbReference type="ARBA" id="ARBA00025078"/>
    </source>
</evidence>
<evidence type="ECO:0000256" key="8">
    <source>
        <dbReference type="ARBA" id="ARBA00022927"/>
    </source>
</evidence>
<dbReference type="Gene3D" id="3.40.1690.10">
    <property type="entry name" value="secretion proteins EscU"/>
    <property type="match status" value="1"/>
</dbReference>
<dbReference type="InterPro" id="IPR006135">
    <property type="entry name" value="T3SS_substrate_exporter"/>
</dbReference>
<sequence length="382" mass="42347">MAEETGQEKTEEPTPKRLRDAREKGDIPRSRELNSTALLMAAAAAMLMFGSYTASHIAGMMMSGFELSREQAFDPQMMIIQLAASVYEGAISVAGFMAFVLAAALLAPIALGGWNFSGQSIQPKLSRLNPGAGIKRMFSVKALVELIKAIGKFLVVMAFAVFVLMTLQPELYGLGAQDIRTAILHATDMVAWAFLIMSASLIIISAIDVPFQLHDYSKKLKMTLQEVKDEMKNTEGKPEVKGRIRQMQREIAQRQMMKEVPEADVIITNPTHFSVALKYMADHRNAPVVVAKGADFVALKIREIGNEYQVPILESPALARAIYFNTELDQEIPAGLYKAVAQVLAYVFQLKRYQKREGEKPVRPADRELIIPPELRTETPST</sequence>
<accession>A0AAW7XLI2</accession>
<evidence type="ECO:0000256" key="11">
    <source>
        <dbReference type="ARBA" id="ARBA00023225"/>
    </source>
</evidence>
<comment type="subcellular location">
    <subcellularLocation>
        <location evidence="1">Cell membrane</location>
        <topology evidence="1">Multi-pass membrane protein</topology>
    </subcellularLocation>
</comment>
<evidence type="ECO:0000256" key="7">
    <source>
        <dbReference type="ARBA" id="ARBA00022795"/>
    </source>
</evidence>
<proteinExistence type="inferred from homology"/>
<feature type="transmembrane region" description="Helical" evidence="13">
    <location>
        <begin position="146"/>
        <end position="169"/>
    </location>
</feature>
<keyword evidence="15" id="KW-0282">Flagellum</keyword>
<evidence type="ECO:0000256" key="2">
    <source>
        <dbReference type="ARBA" id="ARBA00010690"/>
    </source>
</evidence>
<protein>
    <recommendedName>
        <fullName evidence="3 13">Flagellar biosynthetic protein FlhB</fullName>
    </recommendedName>
</protein>
<dbReference type="PANTHER" id="PTHR30531:SF12">
    <property type="entry name" value="FLAGELLAR BIOSYNTHETIC PROTEIN FLHB"/>
    <property type="match status" value="1"/>
</dbReference>
<dbReference type="PANTHER" id="PTHR30531">
    <property type="entry name" value="FLAGELLAR BIOSYNTHETIC PROTEIN FLHB"/>
    <property type="match status" value="1"/>
</dbReference>
<evidence type="ECO:0000313" key="16">
    <source>
        <dbReference type="EMBL" id="MDP2524082.1"/>
    </source>
</evidence>
<keyword evidence="7 13" id="KW-1005">Bacterial flagellum biogenesis</keyword>
<dbReference type="PRINTS" id="PR00950">
    <property type="entry name" value="TYPE3IMSPROT"/>
</dbReference>